<dbReference type="AlphaFoldDB" id="A0A073K037"/>
<dbReference type="GO" id="GO:0015643">
    <property type="term" value="F:toxic substance binding"/>
    <property type="evidence" value="ECO:0007669"/>
    <property type="project" value="InterPro"/>
</dbReference>
<keyword evidence="2" id="KW-0079">Bacteriocin immunity</keyword>
<dbReference type="Gene3D" id="1.10.1200.20">
    <property type="entry name" value="Colicin E immunity protein"/>
    <property type="match status" value="1"/>
</dbReference>
<evidence type="ECO:0000256" key="1">
    <source>
        <dbReference type="ARBA" id="ARBA00009346"/>
    </source>
</evidence>
<dbReference type="InterPro" id="IPR000290">
    <property type="entry name" value="Colicin_pyocin"/>
</dbReference>
<dbReference type="EMBL" id="JOTN01000005">
    <property type="protein sequence ID" value="KEK19817.1"/>
    <property type="molecule type" value="Genomic_DNA"/>
</dbReference>
<comment type="similarity">
    <text evidence="1">Belongs to the colicins ColE2/ColE8/ColE9 and pyocins S1/S2 family.</text>
</comment>
<dbReference type="SUPFAM" id="SSF47345">
    <property type="entry name" value="Colicin E immunity proteins"/>
    <property type="match status" value="1"/>
</dbReference>
<dbReference type="RefSeq" id="WP_034637909.1">
    <property type="nucleotide sequence ID" value="NZ_CBCSJC010000010.1"/>
</dbReference>
<evidence type="ECO:0000313" key="4">
    <source>
        <dbReference type="Proteomes" id="UP000027822"/>
    </source>
</evidence>
<dbReference type="OrthoDB" id="6555806at2"/>
<evidence type="ECO:0008006" key="5">
    <source>
        <dbReference type="Google" id="ProtNLM"/>
    </source>
</evidence>
<sequence>MSCKLTKVELLKLVKNIYNLDLPEEKHTEYVYQFNNIGLCYPSPSDLIFWHDVELTPEEVVEIVWNYKKDEEITN</sequence>
<name>A0A073K037_9BACI</name>
<dbReference type="Proteomes" id="UP000027822">
    <property type="component" value="Unassembled WGS sequence"/>
</dbReference>
<dbReference type="InterPro" id="IPR035900">
    <property type="entry name" value="Colicin_E_sf"/>
</dbReference>
<organism evidence="3 4">
    <name type="scientific">Bacillus manliponensis</name>
    <dbReference type="NCBI Taxonomy" id="574376"/>
    <lineage>
        <taxon>Bacteria</taxon>
        <taxon>Bacillati</taxon>
        <taxon>Bacillota</taxon>
        <taxon>Bacilli</taxon>
        <taxon>Bacillales</taxon>
        <taxon>Bacillaceae</taxon>
        <taxon>Bacillus</taxon>
        <taxon>Bacillus cereus group</taxon>
    </lineage>
</organism>
<gene>
    <name evidence="3" type="ORF">BAMA_18725</name>
</gene>
<accession>A0A073K037</accession>
<dbReference type="Pfam" id="PF01320">
    <property type="entry name" value="Colicin_Pyocin"/>
    <property type="match status" value="1"/>
</dbReference>
<proteinExistence type="inferred from homology"/>
<evidence type="ECO:0000256" key="2">
    <source>
        <dbReference type="ARBA" id="ARBA00023025"/>
    </source>
</evidence>
<dbReference type="GO" id="GO:0030153">
    <property type="term" value="P:bacteriocin immunity"/>
    <property type="evidence" value="ECO:0007669"/>
    <property type="project" value="UniProtKB-KW"/>
</dbReference>
<reference evidence="3 4" key="1">
    <citation type="submission" date="2014-06" db="EMBL/GenBank/DDBJ databases">
        <title>Draft genome sequence of Bacillus manliponensis JCM 15802 (MCCC 1A00708).</title>
        <authorList>
            <person name="Lai Q."/>
            <person name="Liu Y."/>
            <person name="Shao Z."/>
        </authorList>
    </citation>
    <scope>NUCLEOTIDE SEQUENCE [LARGE SCALE GENOMIC DNA]</scope>
    <source>
        <strain evidence="3 4">JCM 15802</strain>
    </source>
</reference>
<keyword evidence="4" id="KW-1185">Reference proteome</keyword>
<protein>
    <recommendedName>
        <fullName evidence="5">Colicin immunity protein</fullName>
    </recommendedName>
</protein>
<comment type="caution">
    <text evidence="3">The sequence shown here is derived from an EMBL/GenBank/DDBJ whole genome shotgun (WGS) entry which is preliminary data.</text>
</comment>
<evidence type="ECO:0000313" key="3">
    <source>
        <dbReference type="EMBL" id="KEK19817.1"/>
    </source>
</evidence>